<accession>A0ABN4JTB1</accession>
<proteinExistence type="predicted"/>
<keyword evidence="3" id="KW-1185">Reference proteome</keyword>
<evidence type="ECO:0000259" key="1">
    <source>
        <dbReference type="Pfam" id="PF02486"/>
    </source>
</evidence>
<organism evidence="2 3">
    <name type="scientific">Planococcus kocurii</name>
    <dbReference type="NCBI Taxonomy" id="1374"/>
    <lineage>
        <taxon>Bacteria</taxon>
        <taxon>Bacillati</taxon>
        <taxon>Bacillota</taxon>
        <taxon>Bacilli</taxon>
        <taxon>Bacillales</taxon>
        <taxon>Caryophanaceae</taxon>
        <taxon>Planococcus</taxon>
    </lineage>
</organism>
<evidence type="ECO:0000313" key="2">
    <source>
        <dbReference type="EMBL" id="ALS77198.1"/>
    </source>
</evidence>
<name>A0ABN4JTB1_9BACL</name>
<gene>
    <name evidence="2" type="ORF">AUO94_00420</name>
</gene>
<dbReference type="Proteomes" id="UP000065533">
    <property type="component" value="Chromosome"/>
</dbReference>
<dbReference type="InterPro" id="IPR003491">
    <property type="entry name" value="REP-like_C"/>
</dbReference>
<sequence length="299" mass="35152">MKHKMSDSWNTSISKRSKKKEYASLFELQTSFLESPCDGIVFSSDHLLTDQFLELAKEVATFSSAASHKSTAHSEIIGFGAVSVWRKRRYKNTRMYRVRINPSIGCMKPEQILKWIFFIFGRFDGIYIRNIDLKVDIDHHTFSKVAKTCWAPNFRSREKKYKGTIYFGSSTSKRQLVIYDKEQELMKKRKIRLGHTMVRLEMRLKFYEQKEIPLTSFMNLDFKSLIPFKDVVLIDSPKEDFLKTLRGKQSLGYIENDVYQTMKAIPNCSRPRIIKELSLKGRVEFISDIFNKQMTKWEA</sequence>
<dbReference type="EMBL" id="CP013661">
    <property type="protein sequence ID" value="ALS77198.1"/>
    <property type="molecule type" value="Genomic_DNA"/>
</dbReference>
<reference evidence="2" key="1">
    <citation type="submission" date="2016-01" db="EMBL/GenBank/DDBJ databases">
        <title>Complete genome of Planococcus kocurri type strain.</title>
        <authorList>
            <person name="See-Too W.S."/>
        </authorList>
    </citation>
    <scope>NUCLEOTIDE SEQUENCE [LARGE SCALE GENOMIC DNA]</scope>
    <source>
        <strain evidence="2">ATCC 43650</strain>
    </source>
</reference>
<evidence type="ECO:0000313" key="3">
    <source>
        <dbReference type="Proteomes" id="UP000065533"/>
    </source>
</evidence>
<protein>
    <recommendedName>
        <fullName evidence="1">Replication initiation protein-like C-terminal domain-containing protein</fullName>
    </recommendedName>
</protein>
<dbReference type="RefSeq" id="WP_058383878.1">
    <property type="nucleotide sequence ID" value="NZ_CP013661.2"/>
</dbReference>
<dbReference type="Pfam" id="PF02486">
    <property type="entry name" value="Rep_trans"/>
    <property type="match status" value="1"/>
</dbReference>
<feature type="domain" description="Replication initiation protein-like C-terminal" evidence="1">
    <location>
        <begin position="162"/>
        <end position="217"/>
    </location>
</feature>